<dbReference type="Pfam" id="PF08843">
    <property type="entry name" value="AbiEii"/>
    <property type="match status" value="1"/>
</dbReference>
<dbReference type="InterPro" id="IPR014942">
    <property type="entry name" value="AbiEii"/>
</dbReference>
<dbReference type="EMBL" id="MGEF01000062">
    <property type="protein sequence ID" value="OGL77296.1"/>
    <property type="molecule type" value="Genomic_DNA"/>
</dbReference>
<name>A0A1F7UG82_9BACT</name>
<evidence type="ECO:0000313" key="2">
    <source>
        <dbReference type="Proteomes" id="UP000176604"/>
    </source>
</evidence>
<gene>
    <name evidence="1" type="ORF">A3J43_00555</name>
</gene>
<accession>A0A1F7UG82</accession>
<evidence type="ECO:0008006" key="3">
    <source>
        <dbReference type="Google" id="ProtNLM"/>
    </source>
</evidence>
<reference evidence="1 2" key="1">
    <citation type="journal article" date="2016" name="Nat. Commun.">
        <title>Thousands of microbial genomes shed light on interconnected biogeochemical processes in an aquifer system.</title>
        <authorList>
            <person name="Anantharaman K."/>
            <person name="Brown C.T."/>
            <person name="Hug L.A."/>
            <person name="Sharon I."/>
            <person name="Castelle C.J."/>
            <person name="Probst A.J."/>
            <person name="Thomas B.C."/>
            <person name="Singh A."/>
            <person name="Wilkins M.J."/>
            <person name="Karaoz U."/>
            <person name="Brodie E.L."/>
            <person name="Williams K.H."/>
            <person name="Hubbard S.S."/>
            <person name="Banfield J.F."/>
        </authorList>
    </citation>
    <scope>NUCLEOTIDE SEQUENCE [LARGE SCALE GENOMIC DNA]</scope>
</reference>
<dbReference type="AlphaFoldDB" id="A0A1F7UG82"/>
<protein>
    <recommendedName>
        <fullName evidence="3">Nucleotidyl transferase AbiEii/AbiGii toxin family protein</fullName>
    </recommendedName>
</protein>
<organism evidence="1 2">
    <name type="scientific">Candidatus Uhrbacteria bacterium RIFCSPHIGHO2_12_FULL_54_23</name>
    <dbReference type="NCBI Taxonomy" id="1802397"/>
    <lineage>
        <taxon>Bacteria</taxon>
        <taxon>Candidatus Uhriibacteriota</taxon>
    </lineage>
</organism>
<comment type="caution">
    <text evidence="1">The sequence shown here is derived from an EMBL/GenBank/DDBJ whole genome shotgun (WGS) entry which is preliminary data.</text>
</comment>
<proteinExistence type="predicted"/>
<dbReference type="Proteomes" id="UP000176604">
    <property type="component" value="Unassembled WGS sequence"/>
</dbReference>
<evidence type="ECO:0000313" key="1">
    <source>
        <dbReference type="EMBL" id="OGL77296.1"/>
    </source>
</evidence>
<sequence>MHPDILTPAQSALMPLVKSFSQDFGLVGGTAIALHLGHRRSIDFDLFSSKEFDNAKVGKKISRRETIDRVFRDENGQFTLSIHDIRFTFFHYPYPIEYAEYFDGTCRLPDLVTLAAMKAFALGRRAKWKDYVDLYFILKLHHGIQCVADKAKQVFGNEFNARIFREQLGYFHDIDYSEEVIFMKGHEVDDAVIKKGLTEFSLAP</sequence>
<dbReference type="STRING" id="1802397.A3J43_00555"/>